<reference evidence="1 2" key="1">
    <citation type="journal article" date="2011" name="Extremophiles">
        <title>Genomic analysis of Acidianus hospitalis W1 a host for studying crenarchaeal virus and plasmid life cycles.</title>
        <authorList>
            <person name="You X.Y."/>
            <person name="Liu C."/>
            <person name="Wang S.Y."/>
            <person name="Jiang C.Y."/>
            <person name="Shah S.A."/>
            <person name="Prangishvili D."/>
            <person name="She Q."/>
            <person name="Liu S.J."/>
            <person name="Garrett R.A."/>
        </authorList>
    </citation>
    <scope>NUCLEOTIDE SEQUENCE [LARGE SCALE GENOMIC DNA]</scope>
    <source>
        <strain evidence="1 2">W1</strain>
    </source>
</reference>
<dbReference type="HOGENOM" id="CLU_167327_0_0_2"/>
<dbReference type="eggNOG" id="arCOG02738">
    <property type="taxonomic scope" value="Archaea"/>
</dbReference>
<protein>
    <recommendedName>
        <fullName evidence="3">Dinitrogenase iron-molybdenum cofactor biosynthesis domain-containing protein</fullName>
    </recommendedName>
</protein>
<dbReference type="InterPro" id="IPR036105">
    <property type="entry name" value="DiNase_FeMo-co_biosyn_sf"/>
</dbReference>
<dbReference type="STRING" id="933801.Ahos_0032"/>
<dbReference type="SUPFAM" id="SSF53146">
    <property type="entry name" value="Nitrogenase accessory factor-like"/>
    <property type="match status" value="1"/>
</dbReference>
<name>F4B3N8_ACIHW</name>
<evidence type="ECO:0000313" key="1">
    <source>
        <dbReference type="EMBL" id="AEE92927.1"/>
    </source>
</evidence>
<keyword evidence="2" id="KW-1185">Reference proteome</keyword>
<dbReference type="EMBL" id="CP002535">
    <property type="protein sequence ID" value="AEE92927.1"/>
    <property type="molecule type" value="Genomic_DNA"/>
</dbReference>
<proteinExistence type="predicted"/>
<dbReference type="AlphaFoldDB" id="F4B3N8"/>
<dbReference type="Gene3D" id="3.30.420.130">
    <property type="entry name" value="Dinitrogenase iron-molybdenum cofactor biosynthesis domain"/>
    <property type="match status" value="1"/>
</dbReference>
<organism evidence="1 2">
    <name type="scientific">Acidianus hospitalis (strain W1)</name>
    <dbReference type="NCBI Taxonomy" id="933801"/>
    <lineage>
        <taxon>Archaea</taxon>
        <taxon>Thermoproteota</taxon>
        <taxon>Thermoprotei</taxon>
        <taxon>Sulfolobales</taxon>
        <taxon>Sulfolobaceae</taxon>
        <taxon>Acidianus</taxon>
    </lineage>
</organism>
<dbReference type="Proteomes" id="UP000008458">
    <property type="component" value="Chromosome"/>
</dbReference>
<gene>
    <name evidence="1" type="ordered locus">Ahos_0032</name>
</gene>
<reference key="2">
    <citation type="journal article" date="2011" name="Extremophiles">
        <title>Genomic analyses of Acidianus hospitalis W1 a host for studying crenarchaeal virus and plasmid life cycles.</title>
        <authorList>
            <person name="You X.Y."/>
            <person name="Liu C."/>
            <person name="Wang S.Y."/>
            <person name="Jiang C.Y."/>
            <person name="Shah S.A."/>
            <person name="Prangishvili D."/>
            <person name="Liu S.J."/>
            <person name="Garrett R.A."/>
        </authorList>
    </citation>
    <scope>NUCLEOTIDE SEQUENCE</scope>
    <source>
        <strain>W1</strain>
    </source>
</reference>
<evidence type="ECO:0000313" key="2">
    <source>
        <dbReference type="Proteomes" id="UP000008458"/>
    </source>
</evidence>
<evidence type="ECO:0008006" key="3">
    <source>
        <dbReference type="Google" id="ProtNLM"/>
    </source>
</evidence>
<sequence>MSMKIAVTYDKEQNLKPLDEAEIIGVIDEEKKVVEQYENPAYNVSKEATMGIILDLGVDAIIVKNKFLCPGSYMMSYGRLKYIPTEYNTLQEVLNNLEEVKKKIAEELPEEMYAEAYEP</sequence>
<accession>F4B3N8</accession>
<dbReference type="KEGG" id="aho:Ahos_0032"/>